<keyword evidence="6" id="KW-1185">Reference proteome</keyword>
<organism evidence="5 6">
    <name type="scientific">Steroidobacter agaridevorans</name>
    <dbReference type="NCBI Taxonomy" id="2695856"/>
    <lineage>
        <taxon>Bacteria</taxon>
        <taxon>Pseudomonadati</taxon>
        <taxon>Pseudomonadota</taxon>
        <taxon>Gammaproteobacteria</taxon>
        <taxon>Steroidobacterales</taxon>
        <taxon>Steroidobacteraceae</taxon>
        <taxon>Steroidobacter</taxon>
    </lineage>
</organism>
<dbReference type="GO" id="GO:0019867">
    <property type="term" value="C:outer membrane"/>
    <property type="evidence" value="ECO:0007669"/>
    <property type="project" value="InterPro"/>
</dbReference>
<feature type="signal peptide" evidence="3">
    <location>
        <begin position="1"/>
        <end position="26"/>
    </location>
</feature>
<evidence type="ECO:0000256" key="3">
    <source>
        <dbReference type="SAM" id="SignalP"/>
    </source>
</evidence>
<feature type="chain" id="PRO_5032493688" description="Glycine zipper 2TM domain-containing protein" evidence="3">
    <location>
        <begin position="27"/>
        <end position="189"/>
    </location>
</feature>
<dbReference type="RefSeq" id="WP_161812785.1">
    <property type="nucleotide sequence ID" value="NZ_BLJN01000003.1"/>
</dbReference>
<comment type="caution">
    <text evidence="5">The sequence shown here is derived from an EMBL/GenBank/DDBJ whole genome shotgun (WGS) entry which is preliminary data.</text>
</comment>
<evidence type="ECO:0000259" key="4">
    <source>
        <dbReference type="Pfam" id="PF05433"/>
    </source>
</evidence>
<accession>A0A829YEN6</accession>
<keyword evidence="2" id="KW-0472">Membrane</keyword>
<comment type="subcellular location">
    <subcellularLocation>
        <location evidence="1">Membrane</location>
    </subcellularLocation>
</comment>
<dbReference type="PANTHER" id="PTHR35603:SF2">
    <property type="entry name" value="OUTER MEMBRANE LIPOPROTEIN"/>
    <property type="match status" value="1"/>
</dbReference>
<protein>
    <recommendedName>
        <fullName evidence="4">Glycine zipper 2TM domain-containing protein</fullName>
    </recommendedName>
</protein>
<evidence type="ECO:0000256" key="1">
    <source>
        <dbReference type="ARBA" id="ARBA00004370"/>
    </source>
</evidence>
<dbReference type="PANTHER" id="PTHR35603">
    <property type="match status" value="1"/>
</dbReference>
<name>A0A829YEN6_9GAMM</name>
<sequence length="189" mass="20428">MFNRLFKTAFAALLCASVLSSTPALSDPPDHAKAHGWRKKHDPRYIGYTGREWEYDYGVREGSCHRKEIGTVVGAVAGGVIGSQIGDGTGRTVAIIAGTVLGGLIGREIGEELDEADRGCFGHALELVEAGRPVHWLNDRTHVDYVLTPLGMADSKNCRKFKLKATSGKKSKTSEGRACRNGDGVWRMG</sequence>
<dbReference type="InterPro" id="IPR008816">
    <property type="entry name" value="Gly_zipper_2TM_dom"/>
</dbReference>
<dbReference type="AlphaFoldDB" id="A0A829YEN6"/>
<evidence type="ECO:0000313" key="5">
    <source>
        <dbReference type="EMBL" id="GFE81086.1"/>
    </source>
</evidence>
<evidence type="ECO:0000313" key="6">
    <source>
        <dbReference type="Proteomes" id="UP000445000"/>
    </source>
</evidence>
<gene>
    <name evidence="5" type="ORF">GCM10011487_30860</name>
</gene>
<dbReference type="Proteomes" id="UP000445000">
    <property type="component" value="Unassembled WGS sequence"/>
</dbReference>
<feature type="domain" description="Glycine zipper 2TM" evidence="4">
    <location>
        <begin position="69"/>
        <end position="110"/>
    </location>
</feature>
<proteinExistence type="predicted"/>
<dbReference type="Pfam" id="PF05433">
    <property type="entry name" value="Rick_17kDa_Anti"/>
    <property type="match status" value="1"/>
</dbReference>
<evidence type="ECO:0000256" key="2">
    <source>
        <dbReference type="ARBA" id="ARBA00023136"/>
    </source>
</evidence>
<reference evidence="6" key="1">
    <citation type="submission" date="2020-01" db="EMBL/GenBank/DDBJ databases">
        <title>'Steroidobacter agaridevorans' sp. nov., agar-degrading bacteria isolated from rhizosphere soils.</title>
        <authorList>
            <person name="Ikenaga M."/>
            <person name="Kataoka M."/>
            <person name="Murouchi A."/>
            <person name="Katsuragi S."/>
            <person name="Sakai M."/>
        </authorList>
    </citation>
    <scope>NUCLEOTIDE SEQUENCE [LARGE SCALE GENOMIC DNA]</scope>
    <source>
        <strain evidence="6">YU21-B</strain>
    </source>
</reference>
<dbReference type="InterPro" id="IPR051407">
    <property type="entry name" value="Bact_OM_lipoprot/Surf_antigen"/>
</dbReference>
<dbReference type="EMBL" id="BLJN01000003">
    <property type="protein sequence ID" value="GFE81086.1"/>
    <property type="molecule type" value="Genomic_DNA"/>
</dbReference>
<keyword evidence="3" id="KW-0732">Signal</keyword>